<dbReference type="PANTHER" id="PTHR10404">
    <property type="entry name" value="N-ACETYLATED-ALPHA-LINKED ACIDIC DIPEPTIDASE"/>
    <property type="match status" value="1"/>
</dbReference>
<dbReference type="PANTHER" id="PTHR10404:SF77">
    <property type="entry name" value="GLUTAMATE CARBOXYPEPTIDASE 2 HOMOLOG"/>
    <property type="match status" value="1"/>
</dbReference>
<dbReference type="FunFam" id="3.40.630.10:FF:000101">
    <property type="entry name" value="N-acetylated alpha-linked acidic dipeptidase like 1"/>
    <property type="match status" value="1"/>
</dbReference>
<sequence length="748" mass="84113">MSVEEVYNWKFLEYHQSIFNAIISEIQGSKIAENLHAFTKLPHPAGTLANNKVAEKISEIWKAIGLQNVHFIKYDVLLSYPDYSNPNHMQILDINGDVLYTTKGISPVIIAEEQSHKGAGIQWLAYSANGTVEGQIVYCNYGRIEDFQRLKQFGIDPKGKIVMMRYGRGHRSNKVRNAQIQGAIGAILFSDPAEVARDGILKEKVYPNTEWMPNKGVQRGLVMLGNGDPLSPLYPSKENLYRSRTVEEAIADGILPKIPVIPLSYSDAYQILIQMAGRLAPTDWQGGLNISYYIGPNMKIHEGKIRLTVHSSLSTRTIRNVVGYIRGTTDPDRYVIIGNHYDAWVYGSLDPNSGTAILAEVARALVKTMKDKNWKPARTIMFCNWDAEEFGLIGSTEFVEEYANLLSQRAVVYLNVDNINSNKSLFSFYIFCLANCNLEIVCLHVSTVPTLYRTLSKISKQIANPMESEKSHGRKSLYETWIKTFPSDIDFLPDIPSMPIPGGGSDHAPFLNYLGVPVAAITYRNKTMYGSYPLYHSMYETPFTNEHIFDTNNLAVHEAVGKYWAGIALEFADAIILPINVTDLAVCILNIYIPSIVDSIKELKKFENILRDAKRQLYYLIKATIEFVVSARKFNACIGNILLENDSNLHYSRKLASVNDRLMAVERCFINPRGVTPEEPTQRHLLFSVSNNNKYSGKAINNIHDIINTLKNAKSQAERDVVARQLTIQISVLQTSIECATSTLKDNI</sequence>
<feature type="domain" description="PA" evidence="2">
    <location>
        <begin position="132"/>
        <end position="220"/>
    </location>
</feature>
<comment type="similarity">
    <text evidence="1">Belongs to the peptidase M28 family. M28B subfamily.</text>
</comment>
<evidence type="ECO:0000313" key="6">
    <source>
        <dbReference type="Proteomes" id="UP000276776"/>
    </source>
</evidence>
<dbReference type="FunFam" id="3.50.30.30:FF:000033">
    <property type="entry name" value="Glutamate carboxypeptidase 2 homolog"/>
    <property type="match status" value="1"/>
</dbReference>
<evidence type="ECO:0000313" key="5">
    <source>
        <dbReference type="EMBL" id="VDN05041.1"/>
    </source>
</evidence>
<dbReference type="InterPro" id="IPR007484">
    <property type="entry name" value="Peptidase_M28"/>
</dbReference>
<protein>
    <submittedName>
        <fullName evidence="7">N-acetylated-alpha-linked acidic dipeptidase 2</fullName>
    </submittedName>
</protein>
<dbReference type="EMBL" id="UYYF01004523">
    <property type="protein sequence ID" value="VDN05041.1"/>
    <property type="molecule type" value="Genomic_DNA"/>
</dbReference>
<organism evidence="7">
    <name type="scientific">Thelazia callipaeda</name>
    <name type="common">Oriental eyeworm</name>
    <name type="synonym">Parasitic nematode</name>
    <dbReference type="NCBI Taxonomy" id="103827"/>
    <lineage>
        <taxon>Eukaryota</taxon>
        <taxon>Metazoa</taxon>
        <taxon>Ecdysozoa</taxon>
        <taxon>Nematoda</taxon>
        <taxon>Chromadorea</taxon>
        <taxon>Rhabditida</taxon>
        <taxon>Spirurina</taxon>
        <taxon>Spiruromorpha</taxon>
        <taxon>Thelazioidea</taxon>
        <taxon>Thelaziidae</taxon>
        <taxon>Thelazia</taxon>
    </lineage>
</organism>
<dbReference type="InterPro" id="IPR036757">
    <property type="entry name" value="TFR-like_dimer_dom_sf"/>
</dbReference>
<name>A0A0N5D3R6_THECL</name>
<dbReference type="SUPFAM" id="SSF52025">
    <property type="entry name" value="PA domain"/>
    <property type="match status" value="1"/>
</dbReference>
<dbReference type="Proteomes" id="UP000276776">
    <property type="component" value="Unassembled WGS sequence"/>
</dbReference>
<dbReference type="SUPFAM" id="SSF47672">
    <property type="entry name" value="Transferrin receptor-like dimerisation domain"/>
    <property type="match status" value="1"/>
</dbReference>
<feature type="domain" description="Peptidase M28" evidence="4">
    <location>
        <begin position="320"/>
        <end position="540"/>
    </location>
</feature>
<dbReference type="Pfam" id="PF04253">
    <property type="entry name" value="TFR_dimer"/>
    <property type="match status" value="1"/>
</dbReference>
<proteinExistence type="inferred from homology"/>
<dbReference type="CDD" id="cd02121">
    <property type="entry name" value="PA_GCPII_like"/>
    <property type="match status" value="1"/>
</dbReference>
<reference evidence="7" key="1">
    <citation type="submission" date="2017-02" db="UniProtKB">
        <authorList>
            <consortium name="WormBaseParasite"/>
        </authorList>
    </citation>
    <scope>IDENTIFICATION</scope>
</reference>
<dbReference type="InterPro" id="IPR039373">
    <property type="entry name" value="Peptidase_M28B"/>
</dbReference>
<reference evidence="5 6" key="2">
    <citation type="submission" date="2018-11" db="EMBL/GenBank/DDBJ databases">
        <authorList>
            <consortium name="Pathogen Informatics"/>
        </authorList>
    </citation>
    <scope>NUCLEOTIDE SEQUENCE [LARGE SCALE GENOMIC DNA]</scope>
</reference>
<feature type="domain" description="Transferrin receptor-like dimerisation" evidence="3">
    <location>
        <begin position="619"/>
        <end position="744"/>
    </location>
</feature>
<dbReference type="InterPro" id="IPR007365">
    <property type="entry name" value="TFR-like_dimer_dom"/>
</dbReference>
<dbReference type="WBParaSite" id="TCLT_0000758201-mRNA-1">
    <property type="protein sequence ID" value="TCLT_0000758201-mRNA-1"/>
    <property type="gene ID" value="TCLT_0000758201"/>
</dbReference>
<dbReference type="Gene3D" id="1.20.930.40">
    <property type="entry name" value="Transferrin receptor-like, dimerisation domain"/>
    <property type="match status" value="1"/>
</dbReference>
<dbReference type="InterPro" id="IPR003137">
    <property type="entry name" value="PA_domain"/>
</dbReference>
<dbReference type="OrthoDB" id="5841748at2759"/>
<dbReference type="Gene3D" id="3.40.630.10">
    <property type="entry name" value="Zn peptidases"/>
    <property type="match status" value="1"/>
</dbReference>
<keyword evidence="6" id="KW-1185">Reference proteome</keyword>
<dbReference type="STRING" id="103827.A0A0N5D3R6"/>
<evidence type="ECO:0000256" key="1">
    <source>
        <dbReference type="ARBA" id="ARBA00005634"/>
    </source>
</evidence>
<evidence type="ECO:0000259" key="2">
    <source>
        <dbReference type="Pfam" id="PF02225"/>
    </source>
</evidence>
<evidence type="ECO:0000259" key="3">
    <source>
        <dbReference type="Pfam" id="PF04253"/>
    </source>
</evidence>
<dbReference type="SUPFAM" id="SSF53187">
    <property type="entry name" value="Zn-dependent exopeptidases"/>
    <property type="match status" value="1"/>
</dbReference>
<dbReference type="Gene3D" id="3.50.30.30">
    <property type="match status" value="1"/>
</dbReference>
<dbReference type="GO" id="GO:0004180">
    <property type="term" value="F:carboxypeptidase activity"/>
    <property type="evidence" value="ECO:0007669"/>
    <property type="project" value="TreeGrafter"/>
</dbReference>
<evidence type="ECO:0000313" key="7">
    <source>
        <dbReference type="WBParaSite" id="TCLT_0000758201-mRNA-1"/>
    </source>
</evidence>
<dbReference type="OMA" id="NVVIASW"/>
<dbReference type="Pfam" id="PF02225">
    <property type="entry name" value="PA"/>
    <property type="match status" value="1"/>
</dbReference>
<gene>
    <name evidence="5" type="ORF">TCLT_LOCUS7571</name>
</gene>
<dbReference type="AlphaFoldDB" id="A0A0N5D3R6"/>
<accession>A0A0N5D3R6</accession>
<evidence type="ECO:0000259" key="4">
    <source>
        <dbReference type="Pfam" id="PF04389"/>
    </source>
</evidence>
<dbReference type="Pfam" id="PF04389">
    <property type="entry name" value="Peptidase_M28"/>
    <property type="match status" value="1"/>
</dbReference>
<dbReference type="InterPro" id="IPR046450">
    <property type="entry name" value="PA_dom_sf"/>
</dbReference>